<name>A0A090T704_9VIBR</name>
<dbReference type="Pfam" id="PF02954">
    <property type="entry name" value="HTH_8"/>
    <property type="match status" value="1"/>
</dbReference>
<dbReference type="AlphaFoldDB" id="A0A090T704"/>
<gene>
    <name evidence="2" type="ORF">JCM19240_4059</name>
</gene>
<sequence>MFEKSVIEQALVETHGSIKQTMDKLNVPRKTLYDKMQKYQLIKESYKSDH</sequence>
<evidence type="ECO:0000313" key="2">
    <source>
        <dbReference type="EMBL" id="GAL34509.1"/>
    </source>
</evidence>
<feature type="domain" description="DNA binding HTH" evidence="1">
    <location>
        <begin position="2"/>
        <end position="39"/>
    </location>
</feature>
<dbReference type="InterPro" id="IPR002197">
    <property type="entry name" value="HTH_Fis"/>
</dbReference>
<evidence type="ECO:0000313" key="3">
    <source>
        <dbReference type="Proteomes" id="UP000029224"/>
    </source>
</evidence>
<organism evidence="2 3">
    <name type="scientific">Vibrio maritimus</name>
    <dbReference type="NCBI Taxonomy" id="990268"/>
    <lineage>
        <taxon>Bacteria</taxon>
        <taxon>Pseudomonadati</taxon>
        <taxon>Pseudomonadota</taxon>
        <taxon>Gammaproteobacteria</taxon>
        <taxon>Vibrionales</taxon>
        <taxon>Vibrionaceae</taxon>
        <taxon>Vibrio</taxon>
    </lineage>
</organism>
<accession>A0A090T704</accession>
<dbReference type="SUPFAM" id="SSF46689">
    <property type="entry name" value="Homeodomain-like"/>
    <property type="match status" value="1"/>
</dbReference>
<protein>
    <submittedName>
        <fullName evidence="2">C4-dicarboxylate transport transcriptional regulatory protein</fullName>
    </submittedName>
</protein>
<reference evidence="2 3" key="1">
    <citation type="submission" date="2014-09" db="EMBL/GenBank/DDBJ databases">
        <title>Vibrio maritimus JCM 19240. (C210) whole genome shotgun sequence.</title>
        <authorList>
            <person name="Sawabe T."/>
            <person name="Meirelles P."/>
            <person name="Nakanishi M."/>
            <person name="Sayaka M."/>
            <person name="Hattori M."/>
            <person name="Ohkuma M."/>
        </authorList>
    </citation>
    <scope>NUCLEOTIDE SEQUENCE [LARGE SCALE GENOMIC DNA]</scope>
    <source>
        <strain evidence="2 3">JCM 19240</strain>
    </source>
</reference>
<dbReference type="GO" id="GO:0043565">
    <property type="term" value="F:sequence-specific DNA binding"/>
    <property type="evidence" value="ECO:0007669"/>
    <property type="project" value="InterPro"/>
</dbReference>
<dbReference type="InterPro" id="IPR009057">
    <property type="entry name" value="Homeodomain-like_sf"/>
</dbReference>
<evidence type="ECO:0000259" key="1">
    <source>
        <dbReference type="Pfam" id="PF02954"/>
    </source>
</evidence>
<reference evidence="2 3" key="2">
    <citation type="submission" date="2014-09" db="EMBL/GenBank/DDBJ databases">
        <authorList>
            <consortium name="NBRP consortium"/>
            <person name="Sawabe T."/>
            <person name="Meirelles P."/>
            <person name="Nakanishi M."/>
            <person name="Sayaka M."/>
            <person name="Hattori M."/>
            <person name="Ohkuma M."/>
        </authorList>
    </citation>
    <scope>NUCLEOTIDE SEQUENCE [LARGE SCALE GENOMIC DNA]</scope>
    <source>
        <strain evidence="2 3">JCM 19240</strain>
    </source>
</reference>
<keyword evidence="3" id="KW-1185">Reference proteome</keyword>
<proteinExistence type="predicted"/>
<dbReference type="Proteomes" id="UP000029224">
    <property type="component" value="Unassembled WGS sequence"/>
</dbReference>
<comment type="caution">
    <text evidence="2">The sequence shown here is derived from an EMBL/GenBank/DDBJ whole genome shotgun (WGS) entry which is preliminary data.</text>
</comment>
<dbReference type="Gene3D" id="1.10.10.60">
    <property type="entry name" value="Homeodomain-like"/>
    <property type="match status" value="1"/>
</dbReference>
<dbReference type="EMBL" id="BBMT01000005">
    <property type="protein sequence ID" value="GAL34509.1"/>
    <property type="molecule type" value="Genomic_DNA"/>
</dbReference>